<dbReference type="AlphaFoldDB" id="A0A8C6NZR4"/>
<gene>
    <name evidence="3" type="primary">SPDYA</name>
    <name evidence="3" type="synonym">spdya</name>
</gene>
<dbReference type="GO" id="GO:0019901">
    <property type="term" value="F:protein kinase binding"/>
    <property type="evidence" value="ECO:0007669"/>
    <property type="project" value="InterPro"/>
</dbReference>
<protein>
    <submittedName>
        <fullName evidence="3">Speedy/RINGO cell cycle regulator family member A</fullName>
    </submittedName>
</protein>
<reference evidence="3" key="2">
    <citation type="submission" date="2025-09" db="UniProtKB">
        <authorList>
            <consortium name="Ensembl"/>
        </authorList>
    </citation>
    <scope>IDENTIFICATION</scope>
</reference>
<dbReference type="Pfam" id="PF11357">
    <property type="entry name" value="Spy1"/>
    <property type="match status" value="1"/>
</dbReference>
<dbReference type="Proteomes" id="UP000694548">
    <property type="component" value="Unassembled WGS sequence"/>
</dbReference>
<evidence type="ECO:0000256" key="2">
    <source>
        <dbReference type="ARBA" id="ARBA00023306"/>
    </source>
</evidence>
<sequence length="328" mass="37984">MRNNCIIWTKDFNGPHPFVFSVISRLKTPLLSSTDQPSMMKTPPPVSLRVKRKHVHPIRKHLCLSRVTGTDVRSSLWKVQPKMPSTLVIQRREMTSFLHLFEDQLIRDFLRMDCCFKITDKYLLAMTFVYFKRARFTVAEYTRRNFFIALYLANTMEEDEEESKYEIFPWALGKNWRRLFPHFLKQRDELWARVQYRAAVSRRCCDEVMAIMSSHFVWQRKRSDHHSGAQRQYADQAPAHFPRGPLASPIACSLCNCGSSLHHLSSPSSSCLSAQAVEKSHPRPFASPLKRLNVRVRRAKHTCSLPQIAETGLGGGGCSCGWDNYYIN</sequence>
<name>A0A8C6NZR4_NOTFU</name>
<evidence type="ECO:0000313" key="3">
    <source>
        <dbReference type="Ensembl" id="ENSNFUP00015036163.1"/>
    </source>
</evidence>
<evidence type="ECO:0000256" key="1">
    <source>
        <dbReference type="ARBA" id="ARBA00010932"/>
    </source>
</evidence>
<dbReference type="GeneTree" id="ENSGT00940000154524"/>
<dbReference type="InterPro" id="IPR052316">
    <property type="entry name" value="Speedy-Ringo_regulator"/>
</dbReference>
<proteinExistence type="inferred from homology"/>
<dbReference type="InterPro" id="IPR020984">
    <property type="entry name" value="Speedy"/>
</dbReference>
<evidence type="ECO:0000313" key="4">
    <source>
        <dbReference type="Proteomes" id="UP000694548"/>
    </source>
</evidence>
<reference evidence="3" key="1">
    <citation type="submission" date="2025-08" db="UniProtKB">
        <authorList>
            <consortium name="Ensembl"/>
        </authorList>
    </citation>
    <scope>IDENTIFICATION</scope>
</reference>
<dbReference type="Ensembl" id="ENSNFUT00015037762.1">
    <property type="protein sequence ID" value="ENSNFUP00015036163.1"/>
    <property type="gene ID" value="ENSNFUG00015017485.1"/>
</dbReference>
<keyword evidence="2" id="KW-0131">Cell cycle</keyword>
<dbReference type="PANTHER" id="PTHR31545:SF4">
    <property type="entry name" value="SPEEDY PROTEIN A"/>
    <property type="match status" value="1"/>
</dbReference>
<dbReference type="PANTHER" id="PTHR31545">
    <property type="entry name" value="SEEDY PROTEIN A/C FAMILY MEMBER"/>
    <property type="match status" value="1"/>
</dbReference>
<comment type="similarity">
    <text evidence="1">Belongs to the Speedy/Ringo family.</text>
</comment>
<accession>A0A8C6NZR4</accession>
<keyword evidence="4" id="KW-1185">Reference proteome</keyword>
<organism evidence="3 4">
    <name type="scientific">Nothobranchius furzeri</name>
    <name type="common">Turquoise killifish</name>
    <dbReference type="NCBI Taxonomy" id="105023"/>
    <lineage>
        <taxon>Eukaryota</taxon>
        <taxon>Metazoa</taxon>
        <taxon>Chordata</taxon>
        <taxon>Craniata</taxon>
        <taxon>Vertebrata</taxon>
        <taxon>Euteleostomi</taxon>
        <taxon>Actinopterygii</taxon>
        <taxon>Neopterygii</taxon>
        <taxon>Teleostei</taxon>
        <taxon>Neoteleostei</taxon>
        <taxon>Acanthomorphata</taxon>
        <taxon>Ovalentaria</taxon>
        <taxon>Atherinomorphae</taxon>
        <taxon>Cyprinodontiformes</taxon>
        <taxon>Nothobranchiidae</taxon>
        <taxon>Nothobranchius</taxon>
    </lineage>
</organism>